<dbReference type="InterPro" id="IPR013030">
    <property type="entry name" value="DNA_topo_DNA_db_N_dom2"/>
</dbReference>
<dbReference type="InterPro" id="IPR013500">
    <property type="entry name" value="TopoI_cat_euk"/>
</dbReference>
<organism evidence="11 12">
    <name type="scientific">Cenarchaeum symbiosum (strain A)</name>
    <dbReference type="NCBI Taxonomy" id="414004"/>
    <lineage>
        <taxon>Archaea</taxon>
        <taxon>Nitrososphaerota</taxon>
        <taxon>Candidatus Cenarchaeales</taxon>
        <taxon>Candidatus Cenarchaeaceae</taxon>
        <taxon>Candidatus Cenarchaeum</taxon>
    </lineage>
</organism>
<evidence type="ECO:0000313" key="12">
    <source>
        <dbReference type="Proteomes" id="UP000000758"/>
    </source>
</evidence>
<dbReference type="InterPro" id="IPR014711">
    <property type="entry name" value="TopoI_cat_a-hlx-sub_euk"/>
</dbReference>
<feature type="compositionally biased region" description="Basic and acidic residues" evidence="9">
    <location>
        <begin position="436"/>
        <end position="445"/>
    </location>
</feature>
<reference evidence="11 12" key="1">
    <citation type="journal article" date="2006" name="Proc. Natl. Acad. Sci. U.S.A.">
        <title>Genomic analysis of the uncultivated marine crenarchaeote Cenarchaeum symbiosum.</title>
        <authorList>
            <person name="Hallam S.J."/>
            <person name="Konstantinidis K.T."/>
            <person name="Putnam N."/>
            <person name="Schleper C."/>
            <person name="Watanabe Y."/>
            <person name="Sugahara J."/>
            <person name="Preston C."/>
            <person name="de la Torre J."/>
            <person name="Richardson P.M."/>
            <person name="DeLong E.F."/>
        </authorList>
    </citation>
    <scope>NUCLEOTIDE SEQUENCE [LARGE SCALE GENOMIC DNA]</scope>
    <source>
        <strain evidence="12">A</strain>
    </source>
</reference>
<keyword evidence="6" id="KW-0238">DNA-binding</keyword>
<evidence type="ECO:0000256" key="6">
    <source>
        <dbReference type="ARBA" id="ARBA00023125"/>
    </source>
</evidence>
<dbReference type="PATRIC" id="fig|414004.10.peg.159"/>
<evidence type="ECO:0000259" key="10">
    <source>
        <dbReference type="SMART" id="SM00435"/>
    </source>
</evidence>
<dbReference type="GO" id="GO:0003677">
    <property type="term" value="F:DNA binding"/>
    <property type="evidence" value="ECO:0007669"/>
    <property type="project" value="UniProtKB-KW"/>
</dbReference>
<comment type="catalytic activity">
    <reaction evidence="1">
        <text>ATP-independent breakage of single-stranded DNA, followed by passage and rejoining.</text>
        <dbReference type="EC" id="5.6.2.1"/>
    </reaction>
</comment>
<dbReference type="InterPro" id="IPR014727">
    <property type="entry name" value="TopoI_cat_a/b-sub_euk"/>
</dbReference>
<dbReference type="KEGG" id="csy:CENSYa_0182"/>
<dbReference type="STRING" id="414004.CENSYa_0182"/>
<dbReference type="InterPro" id="IPR051062">
    <property type="entry name" value="Topoisomerase_IB"/>
</dbReference>
<dbReference type="GO" id="GO:0005694">
    <property type="term" value="C:chromosome"/>
    <property type="evidence" value="ECO:0007669"/>
    <property type="project" value="InterPro"/>
</dbReference>
<feature type="region of interest" description="Disordered" evidence="9">
    <location>
        <begin position="426"/>
        <end position="445"/>
    </location>
</feature>
<evidence type="ECO:0000256" key="4">
    <source>
        <dbReference type="ARBA" id="ARBA00019632"/>
    </source>
</evidence>
<dbReference type="SMART" id="SM00435">
    <property type="entry name" value="TOPEUc"/>
    <property type="match status" value="1"/>
</dbReference>
<dbReference type="Gene3D" id="1.10.10.41">
    <property type="entry name" value="Yeast DNA topoisomerase - domain 1"/>
    <property type="match status" value="1"/>
</dbReference>
<keyword evidence="7 11" id="KW-0413">Isomerase</keyword>
<proteinExistence type="inferred from homology"/>
<gene>
    <name evidence="11" type="ordered locus">CENSYa_0182</name>
</gene>
<dbReference type="EC" id="5.6.2.1" evidence="3"/>
<dbReference type="InterPro" id="IPR013034">
    <property type="entry name" value="DNA_topo_DNA_db_N_dom1"/>
</dbReference>
<dbReference type="GO" id="GO:0003917">
    <property type="term" value="F:DNA topoisomerase type I (single strand cut, ATP-independent) activity"/>
    <property type="evidence" value="ECO:0007669"/>
    <property type="project" value="UniProtKB-EC"/>
</dbReference>
<sequence length="519" mass="60299">MNWKTLQHSGIHFPPEHEVKGFKIKVKGKQVNLTPLQEEMAYQWAKKKDTPYAQDKVFQKNFARDFAKELGIKLLYKDLDFSEAYRLVDMEKDKKDMMTKEEKKEIAAKRKEIREGLKAKYGIAVMDGKEVEIASYMAEPPGIFIGRGKHPLRGKWKRRIGPQDVVLNMGTKAKAPPGKWKKIVHEKDGIWIAKWTDNLVKKDKYVWLADTAGLKQERDRSKYEKAVALSKKIGEIEAKIVKDMKSKDPKISKIATACYLIYRTAMRVGDEKDKDEADTVGATTLRKEHIRISDGVIEFDFLGKDSIRWNEKLKVTGDDEQFSRNLQGLVKSIKPKDEIFKDIRSSDVNRYYSGIVKGVTAKVFRTYLASKKVSEYLRKNDKIRSKSAFFKLYHAKSANLEAAIMCNHKRTVPKTFKKALEKKKETLKKAKGATPKTDKQKERKKERIEKIGLQIKLAQNTRDYNVGTSLRNYIDPRIFKAWTDEVGAEWEKLYTTALQRKFLWVRDEKEPWKKVSKQY</sequence>
<dbReference type="InterPro" id="IPR013499">
    <property type="entry name" value="TopoI_euk"/>
</dbReference>
<evidence type="ECO:0000256" key="5">
    <source>
        <dbReference type="ARBA" id="ARBA00023029"/>
    </source>
</evidence>
<dbReference type="InterPro" id="IPR036202">
    <property type="entry name" value="TopoI_DNA-bd_euk_N_sf"/>
</dbReference>
<dbReference type="Gene3D" id="1.10.132.10">
    <property type="match status" value="1"/>
</dbReference>
<dbReference type="SUPFAM" id="SSF56349">
    <property type="entry name" value="DNA breaking-rejoining enzymes"/>
    <property type="match status" value="1"/>
</dbReference>
<evidence type="ECO:0000256" key="3">
    <source>
        <dbReference type="ARBA" id="ARBA00012891"/>
    </source>
</evidence>
<dbReference type="EnsemblBacteria" id="ABK76827">
    <property type="protein sequence ID" value="ABK76827"/>
    <property type="gene ID" value="CENSYa_0182"/>
</dbReference>
<name>A0RU10_CENSY</name>
<dbReference type="PANTHER" id="PTHR10290:SF3">
    <property type="entry name" value="DNA TOPOISOMERASE 1"/>
    <property type="match status" value="1"/>
</dbReference>
<protein>
    <recommendedName>
        <fullName evidence="4">DNA topoisomerase 1</fullName>
        <ecNumber evidence="3">5.6.2.1</ecNumber>
    </recommendedName>
    <alternativeName>
        <fullName evidence="8">DNA topoisomerase I</fullName>
    </alternativeName>
</protein>
<keyword evidence="5" id="KW-0799">Topoisomerase</keyword>
<dbReference type="InterPro" id="IPR001631">
    <property type="entry name" value="TopoI"/>
</dbReference>
<dbReference type="InterPro" id="IPR025834">
    <property type="entry name" value="TopoI_C_dom"/>
</dbReference>
<dbReference type="Pfam" id="PF14370">
    <property type="entry name" value="Topo_C_assoc"/>
    <property type="match status" value="1"/>
</dbReference>
<dbReference type="Gene3D" id="3.90.15.10">
    <property type="entry name" value="Topoisomerase I, Chain A, domain 3"/>
    <property type="match status" value="1"/>
</dbReference>
<dbReference type="InterPro" id="IPR011010">
    <property type="entry name" value="DNA_brk_join_enz"/>
</dbReference>
<dbReference type="Gene3D" id="2.170.11.10">
    <property type="entry name" value="DNA Topoisomerase I, domain 2"/>
    <property type="match status" value="1"/>
</dbReference>
<dbReference type="HOGENOM" id="CLU_009193_2_0_2"/>
<accession>A0RU10</accession>
<evidence type="ECO:0000313" key="11">
    <source>
        <dbReference type="EMBL" id="ABK76827.1"/>
    </source>
</evidence>
<evidence type="ECO:0000256" key="1">
    <source>
        <dbReference type="ARBA" id="ARBA00000213"/>
    </source>
</evidence>
<evidence type="ECO:0000256" key="2">
    <source>
        <dbReference type="ARBA" id="ARBA00006645"/>
    </source>
</evidence>
<evidence type="ECO:0000256" key="9">
    <source>
        <dbReference type="SAM" id="MobiDB-lite"/>
    </source>
</evidence>
<dbReference type="Proteomes" id="UP000000758">
    <property type="component" value="Chromosome"/>
</dbReference>
<dbReference type="InterPro" id="IPR008336">
    <property type="entry name" value="TopoI_DNA-bd_euk"/>
</dbReference>
<dbReference type="PROSITE" id="PS52038">
    <property type="entry name" value="TOPO_IB_2"/>
    <property type="match status" value="1"/>
</dbReference>
<evidence type="ECO:0000256" key="8">
    <source>
        <dbReference type="ARBA" id="ARBA00033297"/>
    </source>
</evidence>
<comment type="similarity">
    <text evidence="2">Belongs to the type IB topoisomerase family.</text>
</comment>
<dbReference type="PANTHER" id="PTHR10290">
    <property type="entry name" value="DNA TOPOISOMERASE I"/>
    <property type="match status" value="1"/>
</dbReference>
<dbReference type="Pfam" id="PF02919">
    <property type="entry name" value="Topoisom_I_N"/>
    <property type="match status" value="1"/>
</dbReference>
<feature type="domain" description="DNA topoisomerase I eukaryotic-type" evidence="10">
    <location>
        <begin position="143"/>
        <end position="487"/>
    </location>
</feature>
<keyword evidence="12" id="KW-1185">Reference proteome</keyword>
<dbReference type="Pfam" id="PF01028">
    <property type="entry name" value="Topoisom_I"/>
    <property type="match status" value="1"/>
</dbReference>
<dbReference type="AlphaFoldDB" id="A0RU10"/>
<dbReference type="GO" id="GO:0006265">
    <property type="term" value="P:DNA topological change"/>
    <property type="evidence" value="ECO:0007669"/>
    <property type="project" value="InterPro"/>
</dbReference>
<evidence type="ECO:0000256" key="7">
    <source>
        <dbReference type="ARBA" id="ARBA00023235"/>
    </source>
</evidence>
<dbReference type="SUPFAM" id="SSF56741">
    <property type="entry name" value="Eukaryotic DNA topoisomerase I, N-terminal DNA-binding fragment"/>
    <property type="match status" value="1"/>
</dbReference>
<dbReference type="EMBL" id="DP000238">
    <property type="protein sequence ID" value="ABK76827.1"/>
    <property type="molecule type" value="Genomic_DNA"/>
</dbReference>
<dbReference type="PRINTS" id="PR00416">
    <property type="entry name" value="EUTPISMRASEI"/>
</dbReference>